<protein>
    <submittedName>
        <fullName evidence="1">Uncharacterized protein</fullName>
    </submittedName>
</protein>
<gene>
    <name evidence="1" type="ORF">QE152_g3839</name>
</gene>
<evidence type="ECO:0000313" key="2">
    <source>
        <dbReference type="Proteomes" id="UP001458880"/>
    </source>
</evidence>
<name>A0AAW1N4F4_POPJA</name>
<accession>A0AAW1N4F4</accession>
<organism evidence="1 2">
    <name type="scientific">Popillia japonica</name>
    <name type="common">Japanese beetle</name>
    <dbReference type="NCBI Taxonomy" id="7064"/>
    <lineage>
        <taxon>Eukaryota</taxon>
        <taxon>Metazoa</taxon>
        <taxon>Ecdysozoa</taxon>
        <taxon>Arthropoda</taxon>
        <taxon>Hexapoda</taxon>
        <taxon>Insecta</taxon>
        <taxon>Pterygota</taxon>
        <taxon>Neoptera</taxon>
        <taxon>Endopterygota</taxon>
        <taxon>Coleoptera</taxon>
        <taxon>Polyphaga</taxon>
        <taxon>Scarabaeiformia</taxon>
        <taxon>Scarabaeidae</taxon>
        <taxon>Rutelinae</taxon>
        <taxon>Popillia</taxon>
    </lineage>
</organism>
<comment type="caution">
    <text evidence="1">The sequence shown here is derived from an EMBL/GenBank/DDBJ whole genome shotgun (WGS) entry which is preliminary data.</text>
</comment>
<evidence type="ECO:0000313" key="1">
    <source>
        <dbReference type="EMBL" id="KAK9752877.1"/>
    </source>
</evidence>
<dbReference type="AlphaFoldDB" id="A0AAW1N4F4"/>
<dbReference type="EMBL" id="JASPKY010000017">
    <property type="protein sequence ID" value="KAK9752877.1"/>
    <property type="molecule type" value="Genomic_DNA"/>
</dbReference>
<proteinExistence type="predicted"/>
<keyword evidence="2" id="KW-1185">Reference proteome</keyword>
<dbReference type="Proteomes" id="UP001458880">
    <property type="component" value="Unassembled WGS sequence"/>
</dbReference>
<reference evidence="1 2" key="1">
    <citation type="journal article" date="2024" name="BMC Genomics">
        <title>De novo assembly and annotation of Popillia japonica's genome with initial clues to its potential as an invasive pest.</title>
        <authorList>
            <person name="Cucini C."/>
            <person name="Boschi S."/>
            <person name="Funari R."/>
            <person name="Cardaioli E."/>
            <person name="Iannotti N."/>
            <person name="Marturano G."/>
            <person name="Paoli F."/>
            <person name="Bruttini M."/>
            <person name="Carapelli A."/>
            <person name="Frati F."/>
            <person name="Nardi F."/>
        </authorList>
    </citation>
    <scope>NUCLEOTIDE SEQUENCE [LARGE SCALE GENOMIC DNA]</scope>
    <source>
        <strain evidence="1">DMR45628</strain>
    </source>
</reference>
<sequence>MKAAKPYVCKLRRATSHIKTPICKKTKIWKIEEENGEVISSPIRFARHFELDPSNLIDKNLSLDSQAILRLSQVKQLEEEYIIILTWVLSYMEPKAIK</sequence>